<dbReference type="InterPro" id="IPR050708">
    <property type="entry name" value="T6SS_VgrG/RHS"/>
</dbReference>
<comment type="caution">
    <text evidence="1">The sequence shown here is derived from an EMBL/GenBank/DDBJ whole genome shotgun (WGS) entry which is preliminary data.</text>
</comment>
<dbReference type="Gene3D" id="2.180.10.10">
    <property type="entry name" value="RHS repeat-associated core"/>
    <property type="match status" value="2"/>
</dbReference>
<protein>
    <submittedName>
        <fullName evidence="1">YD repeat-containing protein</fullName>
    </submittedName>
</protein>
<gene>
    <name evidence="1" type="ORF">SAMN04490203_2569</name>
</gene>
<dbReference type="PANTHER" id="PTHR32305">
    <property type="match status" value="1"/>
</dbReference>
<dbReference type="InterPro" id="IPR031325">
    <property type="entry name" value="RHS_repeat"/>
</dbReference>
<dbReference type="Proteomes" id="UP000183155">
    <property type="component" value="Unassembled WGS sequence"/>
</dbReference>
<name>A0A1H4T6D5_PSETA</name>
<dbReference type="NCBIfam" id="TIGR01643">
    <property type="entry name" value="YD_repeat_2x"/>
    <property type="match status" value="1"/>
</dbReference>
<sequence length="1236" mass="136929">MTVSTSVHSNAFNFLSFVQSGVDPRTGLNTVGLALDEVLSNDLRGPAVPLALSYNPLNTLDSGYGLGWDLALTQYTPSNQVVSLHSGERFKVTGRDPGNPARMLMKEQKIEGFQLYDISGDPRGDYKVVHKSGEVEILKLMGATPQVAMPVKLYSPQGHGVSLAYRADGGDGRMLGSVSDSQGTLLEVVPDTAAKTLEIRLKPVNGVASAVFVLHLSGGRVTRIALPTDNAAGWRFEYETLRGLLCIKDVWTPLGGHETLQYLDEGHGFPGSSGHQNIPRVTDHVLDPGAGQPPIIVKYSYSSNNFLGYNAPITWTDDGLDNLYKVIGAYTYESTESLMVNDIAVRSVNRRFNRFHLLTAQTTTRGTHRQTVTTTYYANDTDTFDNQVRQCQLPKQAVTRWELTDDPRQWREDQVLSEYDIYGNLTRSVQANGIAETTLYYPAEGVPGDCPPDPYGFVRHKRESTVTPSADPDKVADLQGDAPTLSTRYRYVIQQPLTGGDAPWVALVEEQLLDISGGAGQVLECSVYRLYDEPGNPLIHGLREQEALTLGTAPGRTLFTDYTYSKPAATYATFAGETVLRTQQVLSTDFDAVSQSITEERSLLNGEPLLARDQDVDIRYIYDALGRVLSETVAPDTPNAATRTYRYSLVRPAGPGEPPPGELASQTLENVKQERTRTWFDGLNRAVREARHDVDNAEGNPAMYRDIYAARYDALGQLTEETEIDWLEKADLTLTSQFTYDLWGQQASVTGPDGVTRHTHDNPVTFTRAEWSEGMGKTITLSNRFEKPVTVERLDLDGESRLSLHRYRYDGLGRTTYEQNAADYETLYTYDVYDRLIETGLPDGSSVVREYAGHSREDLPTLISVNGIELGTQAFDGLDRRIESTTGGRTTTYVYDTSQQQPDRVIQPDGSVIAYAYMPELTDEPVSRSVVPATSSQAPIEATYAYDPHNARLLETAEPGITLARRYNSNGEVVSETRTGADDQPREMTSLYSRQGRLLRYTDVLGQVQRYVYDDAGRLHTTALGLPGQVDAIKTDFTYTAQGQMASIDTVDVTTGQHVAVRLEYDAQGRESRRVFDLNGTLSTLTQYWTGVDQLERRLLTEGEGEGGALLRDESYYYDPRGRLEEYLCEGPQSPVDPYGKTLVGQRFFFDALDNHEEVKTYFGPDSRADVNTATFEYDPLDPVQLRRINNSHVDYPPVVELSYDANGNLLQDEAGRTLSYDSLGRLDSVGAPSGS</sequence>
<organism evidence="1 2">
    <name type="scientific">Pseudomonas taetrolens</name>
    <dbReference type="NCBI Taxonomy" id="47884"/>
    <lineage>
        <taxon>Bacteria</taxon>
        <taxon>Pseudomonadati</taxon>
        <taxon>Pseudomonadota</taxon>
        <taxon>Gammaproteobacteria</taxon>
        <taxon>Pseudomonadales</taxon>
        <taxon>Pseudomonadaceae</taxon>
        <taxon>Pseudomonas</taxon>
    </lineage>
</organism>
<evidence type="ECO:0000313" key="2">
    <source>
        <dbReference type="Proteomes" id="UP000183155"/>
    </source>
</evidence>
<keyword evidence="2" id="KW-1185">Reference proteome</keyword>
<accession>A0A1H4T6D5</accession>
<dbReference type="Pfam" id="PF05593">
    <property type="entry name" value="RHS_repeat"/>
    <property type="match status" value="1"/>
</dbReference>
<dbReference type="InterPro" id="IPR006530">
    <property type="entry name" value="YD"/>
</dbReference>
<dbReference type="EMBL" id="FNRS01000001">
    <property type="protein sequence ID" value="SEC51937.1"/>
    <property type="molecule type" value="Genomic_DNA"/>
</dbReference>
<evidence type="ECO:0000313" key="1">
    <source>
        <dbReference type="EMBL" id="SEC51937.1"/>
    </source>
</evidence>
<dbReference type="RefSeq" id="WP_053070928.1">
    <property type="nucleotide sequence ID" value="NZ_FNRS01000001.1"/>
</dbReference>
<dbReference type="PANTHER" id="PTHR32305:SF15">
    <property type="entry name" value="PROTEIN RHSA-RELATED"/>
    <property type="match status" value="1"/>
</dbReference>
<reference evidence="1 2" key="1">
    <citation type="submission" date="2016-10" db="EMBL/GenBank/DDBJ databases">
        <authorList>
            <person name="Varghese N."/>
            <person name="Submissions S."/>
        </authorList>
    </citation>
    <scope>NUCLEOTIDE SEQUENCE [LARGE SCALE GENOMIC DNA]</scope>
    <source>
        <strain evidence="1 2">BS3652</strain>
    </source>
</reference>
<proteinExistence type="predicted"/>